<name>A0A8A3S8J7_9EURY</name>
<dbReference type="EMBL" id="CP036172">
    <property type="protein sequence ID" value="QSZ68435.1"/>
    <property type="molecule type" value="Genomic_DNA"/>
</dbReference>
<dbReference type="Gene3D" id="3.90.550.10">
    <property type="entry name" value="Spore Coat Polysaccharide Biosynthesis Protein SpsA, Chain A"/>
    <property type="match status" value="1"/>
</dbReference>
<organism evidence="1 2">
    <name type="scientific">Methanofollis aquaemaris</name>
    <dbReference type="NCBI Taxonomy" id="126734"/>
    <lineage>
        <taxon>Archaea</taxon>
        <taxon>Methanobacteriati</taxon>
        <taxon>Methanobacteriota</taxon>
        <taxon>Stenosarchaea group</taxon>
        <taxon>Methanomicrobia</taxon>
        <taxon>Methanomicrobiales</taxon>
        <taxon>Methanomicrobiaceae</taxon>
        <taxon>Methanofollis</taxon>
    </lineage>
</organism>
<dbReference type="GO" id="GO:0008781">
    <property type="term" value="F:N-acylneuraminate cytidylyltransferase activity"/>
    <property type="evidence" value="ECO:0007669"/>
    <property type="project" value="TreeGrafter"/>
</dbReference>
<protein>
    <submittedName>
        <fullName evidence="1">Pseudaminic acid cytidylyltransferase</fullName>
        <ecNumber evidence="1">2.7.7.81</ecNumber>
    </submittedName>
</protein>
<dbReference type="PANTHER" id="PTHR21485:SF6">
    <property type="entry name" value="N-ACYLNEURAMINATE CYTIDYLYLTRANSFERASE-RELATED"/>
    <property type="match status" value="1"/>
</dbReference>
<dbReference type="InterPro" id="IPR003329">
    <property type="entry name" value="Cytidylyl_trans"/>
</dbReference>
<keyword evidence="1" id="KW-0548">Nucleotidyltransferase</keyword>
<keyword evidence="2" id="KW-1185">Reference proteome</keyword>
<dbReference type="Pfam" id="PF02348">
    <property type="entry name" value="CTP_transf_3"/>
    <property type="match status" value="1"/>
</dbReference>
<reference evidence="1" key="2">
    <citation type="submission" date="2019-02" db="EMBL/GenBank/DDBJ databases">
        <authorList>
            <person name="Chen S.-C."/>
            <person name="Chien H.-H."/>
            <person name="Lai M.-C."/>
        </authorList>
    </citation>
    <scope>NUCLEOTIDE SEQUENCE</scope>
    <source>
        <strain evidence="1">N2F9704</strain>
    </source>
</reference>
<dbReference type="InterPro" id="IPR020039">
    <property type="entry name" value="PseF"/>
</dbReference>
<dbReference type="Proteomes" id="UP001042704">
    <property type="component" value="Chromosome"/>
</dbReference>
<dbReference type="KEGG" id="maqe:RJ40_10330"/>
<accession>A0A8A3S8J7</accession>
<reference evidence="1" key="1">
    <citation type="journal article" date="2001" name="Int. J. Syst. Evol. Microbiol.">
        <title>Methanofollis aquaemaris sp. nov., a methanogen isolated from an aquaculture fish pond.</title>
        <authorList>
            <person name="Lai M.C."/>
            <person name="Chen S.C."/>
        </authorList>
    </citation>
    <scope>NUCLEOTIDE SEQUENCE</scope>
    <source>
        <strain evidence="1">N2F9704</strain>
    </source>
</reference>
<dbReference type="PANTHER" id="PTHR21485">
    <property type="entry name" value="HAD SUPERFAMILY MEMBERS CMAS AND KDSC"/>
    <property type="match status" value="1"/>
</dbReference>
<dbReference type="NCBIfam" id="TIGR03584">
    <property type="entry name" value="PseF"/>
    <property type="match status" value="1"/>
</dbReference>
<evidence type="ECO:0000313" key="2">
    <source>
        <dbReference type="Proteomes" id="UP001042704"/>
    </source>
</evidence>
<evidence type="ECO:0000313" key="1">
    <source>
        <dbReference type="EMBL" id="QSZ68435.1"/>
    </source>
</evidence>
<gene>
    <name evidence="1" type="primary">pseF</name>
    <name evidence="1" type="ORF">RJ40_10330</name>
</gene>
<dbReference type="InterPro" id="IPR050793">
    <property type="entry name" value="CMP-NeuNAc_synthase"/>
</dbReference>
<dbReference type="CDD" id="cd02513">
    <property type="entry name" value="CMP-NeuAc_Synthase"/>
    <property type="match status" value="1"/>
</dbReference>
<dbReference type="InterPro" id="IPR029044">
    <property type="entry name" value="Nucleotide-diphossugar_trans"/>
</dbReference>
<dbReference type="AlphaFoldDB" id="A0A8A3S8J7"/>
<proteinExistence type="predicted"/>
<sequence>MVVGKNIAVIPARAGSKRVINKNIREMCGRPLISYTIEAAKKCGLFSHIIVSTDGEEIAAISEEYGAEVPFIRDNNLADDYCPVSLVTLDAINKMDFKSDQYENVCQLMANCPLRDDIDILNSHQQFLETRSDAQISVTKYGWFNPWWAMKCDVNNKLTPIFEQQLSERSQDLSELYCPTGAIWWAKINTLRKERTFHCTNRTGWVIPWEKGVDIDTEDDWKLAEILMKNKQWIKND</sequence>
<dbReference type="SUPFAM" id="SSF53448">
    <property type="entry name" value="Nucleotide-diphospho-sugar transferases"/>
    <property type="match status" value="1"/>
</dbReference>
<keyword evidence="1" id="KW-0808">Transferase</keyword>
<dbReference type="EC" id="2.7.7.81" evidence="1"/>